<reference evidence="3" key="1">
    <citation type="submission" date="2015-01" db="EMBL/GenBank/DDBJ databases">
        <title>Flavisolibacter sp./LCS9/ whole genome sequencing.</title>
        <authorList>
            <person name="Kim M.K."/>
            <person name="Srinivasan S."/>
            <person name="Lee J.-J."/>
        </authorList>
    </citation>
    <scope>NUCLEOTIDE SEQUENCE [LARGE SCALE GENOMIC DNA]</scope>
    <source>
        <strain evidence="3">LCS9</strain>
    </source>
</reference>
<organism evidence="2 3">
    <name type="scientific">Flavisolibacter tropicus</name>
    <dbReference type="NCBI Taxonomy" id="1492898"/>
    <lineage>
        <taxon>Bacteria</taxon>
        <taxon>Pseudomonadati</taxon>
        <taxon>Bacteroidota</taxon>
        <taxon>Chitinophagia</taxon>
        <taxon>Chitinophagales</taxon>
        <taxon>Chitinophagaceae</taxon>
        <taxon>Flavisolibacter</taxon>
    </lineage>
</organism>
<feature type="region of interest" description="Disordered" evidence="1">
    <location>
        <begin position="1"/>
        <end position="72"/>
    </location>
</feature>
<dbReference type="RefSeq" id="WP_066407757.1">
    <property type="nucleotide sequence ID" value="NZ_CP011390.1"/>
</dbReference>
<proteinExistence type="predicted"/>
<dbReference type="Proteomes" id="UP000077177">
    <property type="component" value="Chromosome"/>
</dbReference>
<dbReference type="EMBL" id="CP011390">
    <property type="protein sequence ID" value="ANE52735.1"/>
    <property type="molecule type" value="Genomic_DNA"/>
</dbReference>
<evidence type="ECO:0000256" key="1">
    <source>
        <dbReference type="SAM" id="MobiDB-lite"/>
    </source>
</evidence>
<evidence type="ECO:0000313" key="2">
    <source>
        <dbReference type="EMBL" id="ANE52735.1"/>
    </source>
</evidence>
<name>A0A172U055_9BACT</name>
<protein>
    <submittedName>
        <fullName evidence="2">Uncharacterized protein</fullName>
    </submittedName>
</protein>
<accession>A0A172U055</accession>
<gene>
    <name evidence="2" type="ORF">SY85_21925</name>
</gene>
<evidence type="ECO:0000313" key="3">
    <source>
        <dbReference type="Proteomes" id="UP000077177"/>
    </source>
</evidence>
<feature type="compositionally biased region" description="Polar residues" evidence="1">
    <location>
        <begin position="1"/>
        <end position="29"/>
    </location>
</feature>
<sequence length="72" mass="8180">MTTDKNQSNTRQTDQQVTEQVSNSNTPQYRPNWIIPDRETHSSDSNRSEDQQRNQQDNSGSSTGNEETLGIP</sequence>
<keyword evidence="3" id="KW-1185">Reference proteome</keyword>
<dbReference type="AlphaFoldDB" id="A0A172U055"/>
<reference evidence="2 3" key="2">
    <citation type="journal article" date="2016" name="Int. J. Syst. Evol. Microbiol.">
        <title>Flavisolibacter tropicus sp. nov., isolated from tropical soil.</title>
        <authorList>
            <person name="Lee J.J."/>
            <person name="Kang M.S."/>
            <person name="Kim G.S."/>
            <person name="Lee C.S."/>
            <person name="Lim S."/>
            <person name="Lee J."/>
            <person name="Roh S.H."/>
            <person name="Kang H."/>
            <person name="Ha J.M."/>
            <person name="Bae S."/>
            <person name="Jung H.Y."/>
            <person name="Kim M.K."/>
        </authorList>
    </citation>
    <scope>NUCLEOTIDE SEQUENCE [LARGE SCALE GENOMIC DNA]</scope>
    <source>
        <strain evidence="2 3">LCS9</strain>
    </source>
</reference>
<feature type="compositionally biased region" description="Basic and acidic residues" evidence="1">
    <location>
        <begin position="36"/>
        <end position="52"/>
    </location>
</feature>
<dbReference type="KEGG" id="fla:SY85_21925"/>
<feature type="compositionally biased region" description="Polar residues" evidence="1">
    <location>
        <begin position="53"/>
        <end position="66"/>
    </location>
</feature>